<feature type="region of interest" description="Disordered" evidence="1">
    <location>
        <begin position="1"/>
        <end position="61"/>
    </location>
</feature>
<dbReference type="RefSeq" id="XP_027619011.1">
    <property type="nucleotide sequence ID" value="XM_027763210.1"/>
</dbReference>
<accession>A0A401H106</accession>
<dbReference type="GeneID" id="38785015"/>
<reference evidence="2 3" key="1">
    <citation type="journal article" date="2018" name="Sci. Rep.">
        <title>Genome sequence of the cauliflower mushroom Sparassis crispa (Hanabiratake) and its association with beneficial usage.</title>
        <authorList>
            <person name="Kiyama R."/>
            <person name="Furutani Y."/>
            <person name="Kawaguchi K."/>
            <person name="Nakanishi T."/>
        </authorList>
    </citation>
    <scope>NUCLEOTIDE SEQUENCE [LARGE SCALE GENOMIC DNA]</scope>
</reference>
<evidence type="ECO:0000256" key="1">
    <source>
        <dbReference type="SAM" id="MobiDB-lite"/>
    </source>
</evidence>
<feature type="compositionally biased region" description="Basic and acidic residues" evidence="1">
    <location>
        <begin position="33"/>
        <end position="47"/>
    </location>
</feature>
<name>A0A401H106_9APHY</name>
<organism evidence="2 3">
    <name type="scientific">Sparassis crispa</name>
    <dbReference type="NCBI Taxonomy" id="139825"/>
    <lineage>
        <taxon>Eukaryota</taxon>
        <taxon>Fungi</taxon>
        <taxon>Dikarya</taxon>
        <taxon>Basidiomycota</taxon>
        <taxon>Agaricomycotina</taxon>
        <taxon>Agaricomycetes</taxon>
        <taxon>Polyporales</taxon>
        <taxon>Sparassidaceae</taxon>
        <taxon>Sparassis</taxon>
    </lineage>
</organism>
<dbReference type="EMBL" id="BFAD01000012">
    <property type="protein sequence ID" value="GBE88098.1"/>
    <property type="molecule type" value="Genomic_DNA"/>
</dbReference>
<proteinExistence type="predicted"/>
<keyword evidence="3" id="KW-1185">Reference proteome</keyword>
<gene>
    <name evidence="2" type="ORF">SCP_1203270</name>
</gene>
<dbReference type="AlphaFoldDB" id="A0A401H106"/>
<dbReference type="InParanoid" id="A0A401H106"/>
<evidence type="ECO:0000313" key="2">
    <source>
        <dbReference type="EMBL" id="GBE88098.1"/>
    </source>
</evidence>
<protein>
    <submittedName>
        <fullName evidence="2">Uncharacterized protein</fullName>
    </submittedName>
</protein>
<sequence length="106" mass="11627">MEVAPDVRPQRRDRARLSSRRTLLRTPILPRSRQVEPRSQSESDSARSWDPPPGALISISTARSTTSRIDLRLEARALFTHVAAGCSLGALQEPGARFAPSLALVL</sequence>
<evidence type="ECO:0000313" key="3">
    <source>
        <dbReference type="Proteomes" id="UP000287166"/>
    </source>
</evidence>
<dbReference type="Proteomes" id="UP000287166">
    <property type="component" value="Unassembled WGS sequence"/>
</dbReference>
<comment type="caution">
    <text evidence="2">The sequence shown here is derived from an EMBL/GenBank/DDBJ whole genome shotgun (WGS) entry which is preliminary data.</text>
</comment>